<dbReference type="InterPro" id="IPR046036">
    <property type="entry name" value="DUF5994"/>
</dbReference>
<dbReference type="EMBL" id="BAAARW010000016">
    <property type="protein sequence ID" value="GAA2428184.1"/>
    <property type="molecule type" value="Genomic_DNA"/>
</dbReference>
<protein>
    <submittedName>
        <fullName evidence="2">DUF5994 family protein</fullName>
    </submittedName>
</protein>
<organism evidence="2 3">
    <name type="scientific">Actinomadura vinacea</name>
    <dbReference type="NCBI Taxonomy" id="115336"/>
    <lineage>
        <taxon>Bacteria</taxon>
        <taxon>Bacillati</taxon>
        <taxon>Actinomycetota</taxon>
        <taxon>Actinomycetes</taxon>
        <taxon>Streptosporangiales</taxon>
        <taxon>Thermomonosporaceae</taxon>
        <taxon>Actinomadura</taxon>
    </lineage>
</organism>
<comment type="caution">
    <text evidence="2">The sequence shown here is derived from an EMBL/GenBank/DDBJ whole genome shotgun (WGS) entry which is preliminary data.</text>
</comment>
<feature type="compositionally biased region" description="Low complexity" evidence="1">
    <location>
        <begin position="26"/>
        <end position="36"/>
    </location>
</feature>
<feature type="compositionally biased region" description="Polar residues" evidence="1">
    <location>
        <begin position="1"/>
        <end position="10"/>
    </location>
</feature>
<evidence type="ECO:0000313" key="2">
    <source>
        <dbReference type="EMBL" id="GAA2428184.1"/>
    </source>
</evidence>
<proteinExistence type="predicted"/>
<dbReference type="Proteomes" id="UP001501231">
    <property type="component" value="Unassembled WGS sequence"/>
</dbReference>
<sequence length="194" mass="20694">MWTLTETGTTIGLPPPSTPRLRLRPPRAAGSPRAPLEGGWWPRSADPAAELPGLAHALQAHNANPPDDHRPITHIMLRVADWDSRPRRLRVNSADGIRTVGLSWFDTLPAGLLTAIWADGRRVDLLTVPASTPHAEAYAAMELAAHPANHLHAPDLLAALTTPVGPRGPAGSETASHNAWESEGGRLGRQPAAQ</sequence>
<reference evidence="3" key="1">
    <citation type="journal article" date="2019" name="Int. J. Syst. Evol. Microbiol.">
        <title>The Global Catalogue of Microorganisms (GCM) 10K type strain sequencing project: providing services to taxonomists for standard genome sequencing and annotation.</title>
        <authorList>
            <consortium name="The Broad Institute Genomics Platform"/>
            <consortium name="The Broad Institute Genome Sequencing Center for Infectious Disease"/>
            <person name="Wu L."/>
            <person name="Ma J."/>
        </authorList>
    </citation>
    <scope>NUCLEOTIDE SEQUENCE [LARGE SCALE GENOMIC DNA]</scope>
    <source>
        <strain evidence="3">JCM 3325</strain>
    </source>
</reference>
<gene>
    <name evidence="2" type="ORF">GCM10010191_46480</name>
</gene>
<name>A0ABP5WJP3_9ACTN</name>
<feature type="region of interest" description="Disordered" evidence="1">
    <location>
        <begin position="1"/>
        <end position="39"/>
    </location>
</feature>
<accession>A0ABP5WJP3</accession>
<dbReference type="RefSeq" id="WP_344591553.1">
    <property type="nucleotide sequence ID" value="NZ_BAAARW010000016.1"/>
</dbReference>
<dbReference type="Pfam" id="PF19457">
    <property type="entry name" value="DUF5994"/>
    <property type="match status" value="1"/>
</dbReference>
<keyword evidence="3" id="KW-1185">Reference proteome</keyword>
<evidence type="ECO:0000256" key="1">
    <source>
        <dbReference type="SAM" id="MobiDB-lite"/>
    </source>
</evidence>
<feature type="region of interest" description="Disordered" evidence="1">
    <location>
        <begin position="160"/>
        <end position="194"/>
    </location>
</feature>
<evidence type="ECO:0000313" key="3">
    <source>
        <dbReference type="Proteomes" id="UP001501231"/>
    </source>
</evidence>